<feature type="coiled-coil region" evidence="1">
    <location>
        <begin position="127"/>
        <end position="161"/>
    </location>
</feature>
<dbReference type="HOGENOM" id="CLU_562568_0_0_1"/>
<dbReference type="EMBL" id="KN847046">
    <property type="protein sequence ID" value="KIW22621.1"/>
    <property type="molecule type" value="Genomic_DNA"/>
</dbReference>
<evidence type="ECO:0000313" key="4">
    <source>
        <dbReference type="Proteomes" id="UP000054466"/>
    </source>
</evidence>
<feature type="compositionally biased region" description="Basic and acidic residues" evidence="2">
    <location>
        <begin position="74"/>
        <end position="94"/>
    </location>
</feature>
<feature type="coiled-coil region" evidence="1">
    <location>
        <begin position="185"/>
        <end position="212"/>
    </location>
</feature>
<sequence>MRSSLISEKSARERGPFLTPSPINVTSLLLLCEDQKVLIWAISEKTTHKIEESHETTRREVQQAIAKSAASTQYEHDQTRQEIRSEGKQAEIRSQESYNATAKRIESTELEIISSIEAAGDANQVEHANTQREIAKLKGALQALSEQIESRNQELKSLLSAFNLSKSKKKREQFSEWSNAVTAALLALETMYRSLKEVLSSLQARAKELLDKTQTSGFSTIIRYAHRVSDSPTSHDSRLSIDLIQRRTDVGDADADPTALHKSAAIWTGHDMYFGCFYRCAIQQQRLVNSDDMNRRWKFQNQLRIDQASSSNFEGFVVDERPCSSSWLWLFASVTLALEAHLSPEGKAFELLSTTLDQFQRFRPKNTYSTGSFSGRLKADMRYWSAFATMRGMKQSISGGQIHLESLNVRQKDDLYNLIRLLVGEWPEVRARDRPVPVSVEQDGPATTIARSLSNMGLPVSLIDQQEKAQSLPLVTIQSGGPTIY</sequence>
<evidence type="ECO:0000313" key="3">
    <source>
        <dbReference type="EMBL" id="KIW22621.1"/>
    </source>
</evidence>
<keyword evidence="4" id="KW-1185">Reference proteome</keyword>
<organism evidence="3 4">
    <name type="scientific">Cladophialophora immunda</name>
    <dbReference type="NCBI Taxonomy" id="569365"/>
    <lineage>
        <taxon>Eukaryota</taxon>
        <taxon>Fungi</taxon>
        <taxon>Dikarya</taxon>
        <taxon>Ascomycota</taxon>
        <taxon>Pezizomycotina</taxon>
        <taxon>Eurotiomycetes</taxon>
        <taxon>Chaetothyriomycetidae</taxon>
        <taxon>Chaetothyriales</taxon>
        <taxon>Herpotrichiellaceae</taxon>
        <taxon>Cladophialophora</taxon>
    </lineage>
</organism>
<dbReference type="Proteomes" id="UP000054466">
    <property type="component" value="Unassembled WGS sequence"/>
</dbReference>
<dbReference type="GeneID" id="27350095"/>
<dbReference type="RefSeq" id="XP_016242837.1">
    <property type="nucleotide sequence ID" value="XM_016398275.1"/>
</dbReference>
<evidence type="ECO:0000256" key="1">
    <source>
        <dbReference type="SAM" id="Coils"/>
    </source>
</evidence>
<proteinExistence type="predicted"/>
<protein>
    <submittedName>
        <fullName evidence="3">Uncharacterized protein</fullName>
    </submittedName>
</protein>
<dbReference type="OrthoDB" id="3558752at2759"/>
<evidence type="ECO:0000256" key="2">
    <source>
        <dbReference type="SAM" id="MobiDB-lite"/>
    </source>
</evidence>
<feature type="region of interest" description="Disordered" evidence="2">
    <location>
        <begin position="67"/>
        <end position="96"/>
    </location>
</feature>
<accession>A0A0D1Z4U3</accession>
<gene>
    <name evidence="3" type="ORF">PV07_10901</name>
</gene>
<name>A0A0D1Z4U3_9EURO</name>
<dbReference type="AlphaFoldDB" id="A0A0D1Z4U3"/>
<keyword evidence="1" id="KW-0175">Coiled coil</keyword>
<dbReference type="VEuPathDB" id="FungiDB:PV07_10901"/>
<reference evidence="3 4" key="1">
    <citation type="submission" date="2015-01" db="EMBL/GenBank/DDBJ databases">
        <title>The Genome Sequence of Cladophialophora immunda CBS83496.</title>
        <authorList>
            <consortium name="The Broad Institute Genomics Platform"/>
            <person name="Cuomo C."/>
            <person name="de Hoog S."/>
            <person name="Gorbushina A."/>
            <person name="Stielow B."/>
            <person name="Teixiera M."/>
            <person name="Abouelleil A."/>
            <person name="Chapman S.B."/>
            <person name="Priest M."/>
            <person name="Young S.K."/>
            <person name="Wortman J."/>
            <person name="Nusbaum C."/>
            <person name="Birren B."/>
        </authorList>
    </citation>
    <scope>NUCLEOTIDE SEQUENCE [LARGE SCALE GENOMIC DNA]</scope>
    <source>
        <strain evidence="3 4">CBS 83496</strain>
    </source>
</reference>